<accession>A0A839E6K7</accession>
<evidence type="ECO:0000313" key="3">
    <source>
        <dbReference type="Proteomes" id="UP000569329"/>
    </source>
</evidence>
<evidence type="ECO:0000256" key="1">
    <source>
        <dbReference type="ARBA" id="ARBA00022649"/>
    </source>
</evidence>
<evidence type="ECO:0000313" key="2">
    <source>
        <dbReference type="EMBL" id="MBA8827337.1"/>
    </source>
</evidence>
<dbReference type="Pfam" id="PF07362">
    <property type="entry name" value="CcdA"/>
    <property type="match status" value="1"/>
</dbReference>
<sequence length="217" mass="23864">MAFGRLLGMPIRTLMDIERAIRSSWGADTCAPEDVPDWHPSNPARGQCGTTALVLNDLLGGDLVRGEVHRDRRWVDFHWWNRFAKSLEVDLTREQFAPDEIVGPGEPVSRPTGRTRLDTEYETLSKTGADAPRALGRATTCVYGVCMVRMNVWVPDELAERAREAQLNLSALTQAAIAAELARTATDAWLATLPAPRGLTHEAAVTALDDAREEFGA</sequence>
<dbReference type="Pfam" id="PF24585">
    <property type="entry name" value="YunG"/>
    <property type="match status" value="1"/>
</dbReference>
<dbReference type="InterPro" id="IPR056238">
    <property type="entry name" value="YunG-like"/>
</dbReference>
<name>A0A839E6K7_9PSEU</name>
<comment type="caution">
    <text evidence="2">The sequence shown here is derived from an EMBL/GenBank/DDBJ whole genome shotgun (WGS) entry which is preliminary data.</text>
</comment>
<dbReference type="EMBL" id="JACGWZ010000007">
    <property type="protein sequence ID" value="MBA8827337.1"/>
    <property type="molecule type" value="Genomic_DNA"/>
</dbReference>
<gene>
    <name evidence="2" type="ORF">FHX42_004721</name>
</gene>
<keyword evidence="3" id="KW-1185">Reference proteome</keyword>
<dbReference type="InterPro" id="IPR009956">
    <property type="entry name" value="Post-segregation_anti-tox_CcdA"/>
</dbReference>
<dbReference type="AlphaFoldDB" id="A0A839E6K7"/>
<keyword evidence="1" id="KW-1277">Toxin-antitoxin system</keyword>
<dbReference type="Proteomes" id="UP000569329">
    <property type="component" value="Unassembled WGS sequence"/>
</dbReference>
<proteinExistence type="predicted"/>
<protein>
    <submittedName>
        <fullName evidence="2">Post-segregation antitoxin (Ccd killing protein)</fullName>
    </submittedName>
</protein>
<organism evidence="2 3">
    <name type="scientific">Halosaccharopolyspora lacisalsi</name>
    <dbReference type="NCBI Taxonomy" id="1000566"/>
    <lineage>
        <taxon>Bacteria</taxon>
        <taxon>Bacillati</taxon>
        <taxon>Actinomycetota</taxon>
        <taxon>Actinomycetes</taxon>
        <taxon>Pseudonocardiales</taxon>
        <taxon>Pseudonocardiaceae</taxon>
        <taxon>Halosaccharopolyspora</taxon>
    </lineage>
</organism>
<reference evidence="2 3" key="1">
    <citation type="submission" date="2020-07" db="EMBL/GenBank/DDBJ databases">
        <title>Sequencing the genomes of 1000 actinobacteria strains.</title>
        <authorList>
            <person name="Klenk H.-P."/>
        </authorList>
    </citation>
    <scope>NUCLEOTIDE SEQUENCE [LARGE SCALE GENOMIC DNA]</scope>
    <source>
        <strain evidence="2 3">DSM 45975</strain>
    </source>
</reference>